<sequence length="81" mass="8648">MAQQINTAGADYIHPGESKFTGGLYIPTLANITDPPKDQGKVALGAYNGIQYQWDTVNQQWIATGSGEEGSDWTPGNSFAS</sequence>
<reference evidence="2" key="1">
    <citation type="submission" date="2009-08" db="EMBL/GenBank/DDBJ databases">
        <title>The complete genome of Chitinophaga pinensis DSM 2588.</title>
        <authorList>
            <consortium name="US DOE Joint Genome Institute (JGI-PGF)"/>
            <person name="Lucas S."/>
            <person name="Copeland A."/>
            <person name="Lapidus A."/>
            <person name="Glavina del Rio T."/>
            <person name="Dalin E."/>
            <person name="Tice H."/>
            <person name="Bruce D."/>
            <person name="Goodwin L."/>
            <person name="Pitluck S."/>
            <person name="Kyrpides N."/>
            <person name="Mavromatis K."/>
            <person name="Ivanova N."/>
            <person name="Mikhailova N."/>
            <person name="Sims D."/>
            <person name="Meinche L."/>
            <person name="Brettin T."/>
            <person name="Detter J.C."/>
            <person name="Han C."/>
            <person name="Larimer F."/>
            <person name="Land M."/>
            <person name="Hauser L."/>
            <person name="Markowitz V."/>
            <person name="Cheng J.-F."/>
            <person name="Hugenholtz P."/>
            <person name="Woyke T."/>
            <person name="Wu D."/>
            <person name="Spring S."/>
            <person name="Klenk H.-P."/>
            <person name="Eisen J.A."/>
        </authorList>
    </citation>
    <scope>NUCLEOTIDE SEQUENCE [LARGE SCALE GENOMIC DNA]</scope>
    <source>
        <strain evidence="2">ATCC 43595 / DSM 2588 / LMG 13176 / NBRC 15968 / NCIMB 11800 / UQM 2034</strain>
    </source>
</reference>
<evidence type="ECO:0000313" key="1">
    <source>
        <dbReference type="EMBL" id="ACU61366.1"/>
    </source>
</evidence>
<gene>
    <name evidence="1" type="ordered locus">Cpin_3904</name>
</gene>
<proteinExistence type="predicted"/>
<dbReference type="RefSeq" id="WP_012791539.1">
    <property type="nucleotide sequence ID" value="NC_013132.1"/>
</dbReference>
<protein>
    <submittedName>
        <fullName evidence="1">Uncharacterized protein</fullName>
    </submittedName>
</protein>
<dbReference type="Proteomes" id="UP000002215">
    <property type="component" value="Chromosome"/>
</dbReference>
<name>A0A979G5U8_CHIPD</name>
<dbReference type="KEGG" id="cpi:Cpin_3904"/>
<dbReference type="AlphaFoldDB" id="A0A979G5U8"/>
<accession>A0A979G5U8</accession>
<reference evidence="1 2" key="2">
    <citation type="journal article" date="2010" name="Stand. Genomic Sci.">
        <title>Complete genome sequence of Chitinophaga pinensis type strain (UQM 2034).</title>
        <authorList>
            <person name="Glavina Del Rio T."/>
            <person name="Abt B."/>
            <person name="Spring S."/>
            <person name="Lapidus A."/>
            <person name="Nolan M."/>
            <person name="Tice H."/>
            <person name="Copeland A."/>
            <person name="Cheng J.F."/>
            <person name="Chen F."/>
            <person name="Bruce D."/>
            <person name="Goodwin L."/>
            <person name="Pitluck S."/>
            <person name="Ivanova N."/>
            <person name="Mavromatis K."/>
            <person name="Mikhailova N."/>
            <person name="Pati A."/>
            <person name="Chen A."/>
            <person name="Palaniappan K."/>
            <person name="Land M."/>
            <person name="Hauser L."/>
            <person name="Chang Y.J."/>
            <person name="Jeffries C.D."/>
            <person name="Chain P."/>
            <person name="Saunders E."/>
            <person name="Detter J.C."/>
            <person name="Brettin T."/>
            <person name="Rohde M."/>
            <person name="Goker M."/>
            <person name="Bristow J."/>
            <person name="Eisen J.A."/>
            <person name="Markowitz V."/>
            <person name="Hugenholtz P."/>
            <person name="Kyrpides N.C."/>
            <person name="Klenk H.P."/>
            <person name="Lucas S."/>
        </authorList>
    </citation>
    <scope>NUCLEOTIDE SEQUENCE [LARGE SCALE GENOMIC DNA]</scope>
    <source>
        <strain evidence="2">ATCC 43595 / DSM 2588 / LMG 13176 / NBRC 15968 / NCIMB 11800 / UQM 2034</strain>
    </source>
</reference>
<evidence type="ECO:0000313" key="2">
    <source>
        <dbReference type="Proteomes" id="UP000002215"/>
    </source>
</evidence>
<organism evidence="1 2">
    <name type="scientific">Chitinophaga pinensis (strain ATCC 43595 / DSM 2588 / LMG 13176 / NBRC 15968 / NCIMB 11800 / UQM 2034)</name>
    <dbReference type="NCBI Taxonomy" id="485918"/>
    <lineage>
        <taxon>Bacteria</taxon>
        <taxon>Pseudomonadati</taxon>
        <taxon>Bacteroidota</taxon>
        <taxon>Chitinophagia</taxon>
        <taxon>Chitinophagales</taxon>
        <taxon>Chitinophagaceae</taxon>
        <taxon>Chitinophaga</taxon>
    </lineage>
</organism>
<dbReference type="EMBL" id="CP001699">
    <property type="protein sequence ID" value="ACU61366.1"/>
    <property type="molecule type" value="Genomic_DNA"/>
</dbReference>